<dbReference type="PANTHER" id="PTHR30535">
    <property type="entry name" value="VITAMIN B12-BINDING PROTEIN"/>
    <property type="match status" value="1"/>
</dbReference>
<feature type="signal peptide" evidence="1">
    <location>
        <begin position="1"/>
        <end position="22"/>
    </location>
</feature>
<dbReference type="EMBL" id="CP044331">
    <property type="protein sequence ID" value="QGM98134.1"/>
    <property type="molecule type" value="Genomic_DNA"/>
</dbReference>
<evidence type="ECO:0000313" key="4">
    <source>
        <dbReference type="Proteomes" id="UP000422569"/>
    </source>
</evidence>
<dbReference type="Gene3D" id="3.40.50.1980">
    <property type="entry name" value="Nitrogenase molybdenum iron protein domain"/>
    <property type="match status" value="2"/>
</dbReference>
<dbReference type="PROSITE" id="PS50983">
    <property type="entry name" value="FE_B12_PBP"/>
    <property type="match status" value="1"/>
</dbReference>
<dbReference type="AlphaFoldDB" id="A0A6B8M2T7"/>
<keyword evidence="1" id="KW-0732">Signal</keyword>
<keyword evidence="4" id="KW-1185">Reference proteome</keyword>
<evidence type="ECO:0000256" key="1">
    <source>
        <dbReference type="SAM" id="SignalP"/>
    </source>
</evidence>
<dbReference type="PANTHER" id="PTHR30535:SF34">
    <property type="entry name" value="MOLYBDATE-BINDING PROTEIN MOLA"/>
    <property type="match status" value="1"/>
</dbReference>
<feature type="domain" description="Fe/B12 periplasmic-binding" evidence="2">
    <location>
        <begin position="41"/>
        <end position="309"/>
    </location>
</feature>
<dbReference type="SUPFAM" id="SSF53807">
    <property type="entry name" value="Helical backbone' metal receptor"/>
    <property type="match status" value="1"/>
</dbReference>
<dbReference type="Pfam" id="PF01497">
    <property type="entry name" value="Peripla_BP_2"/>
    <property type="match status" value="1"/>
</dbReference>
<dbReference type="Gene3D" id="1.20.58.2180">
    <property type="match status" value="1"/>
</dbReference>
<name>A0A6B8M2T7_9HYPH</name>
<protein>
    <submittedName>
        <fullName evidence="3">ABC transporter substrate-binding protein</fullName>
    </submittedName>
</protein>
<dbReference type="InterPro" id="IPR002491">
    <property type="entry name" value="ABC_transptr_periplasmic_BD"/>
</dbReference>
<dbReference type="GO" id="GO:0071281">
    <property type="term" value="P:cellular response to iron ion"/>
    <property type="evidence" value="ECO:0007669"/>
    <property type="project" value="TreeGrafter"/>
</dbReference>
<evidence type="ECO:0000259" key="2">
    <source>
        <dbReference type="PROSITE" id="PS50983"/>
    </source>
</evidence>
<feature type="chain" id="PRO_5025561226" evidence="1">
    <location>
        <begin position="23"/>
        <end position="342"/>
    </location>
</feature>
<gene>
    <name evidence="3" type="ORF">F7D14_12025</name>
</gene>
<dbReference type="KEGG" id="mpar:F7D14_12025"/>
<dbReference type="RefSeq" id="WP_016920309.1">
    <property type="nucleotide sequence ID" value="NZ_CP044331.1"/>
</dbReference>
<dbReference type="InterPro" id="IPR050902">
    <property type="entry name" value="ABC_Transporter_SBP"/>
</dbReference>
<dbReference type="Proteomes" id="UP000422569">
    <property type="component" value="Chromosome"/>
</dbReference>
<organism evidence="3 4">
    <name type="scientific">Methylocystis parvus</name>
    <dbReference type="NCBI Taxonomy" id="134"/>
    <lineage>
        <taxon>Bacteria</taxon>
        <taxon>Pseudomonadati</taxon>
        <taxon>Pseudomonadota</taxon>
        <taxon>Alphaproteobacteria</taxon>
        <taxon>Hyphomicrobiales</taxon>
        <taxon>Methylocystaceae</taxon>
        <taxon>Methylocystis</taxon>
    </lineage>
</organism>
<proteinExistence type="predicted"/>
<accession>A0A6B8M2T7</accession>
<reference evidence="3 4" key="1">
    <citation type="submission" date="2019-09" db="EMBL/GenBank/DDBJ databases">
        <title>Isolation and complete genome sequencing of Methylocystis species.</title>
        <authorList>
            <person name="Rumah B.L."/>
            <person name="Stead C.E."/>
            <person name="Stevens B.C."/>
            <person name="Minton N.P."/>
            <person name="Grosse-Honebrink A."/>
            <person name="Zhang Y."/>
        </authorList>
    </citation>
    <scope>NUCLEOTIDE SEQUENCE [LARGE SCALE GENOMIC DNA]</scope>
    <source>
        <strain evidence="3 4">BRCS2</strain>
    </source>
</reference>
<evidence type="ECO:0000313" key="3">
    <source>
        <dbReference type="EMBL" id="QGM98134.1"/>
    </source>
</evidence>
<sequence length="342" mass="37943">MNRFARLLLAILSFATPCLASAREIVDMAGRHVAIPDKIARVYGSSPPATLMIYALAPEMMIGLNTPYLVGEKSYLRKEAANLPALGSQAGFGRTLNPEEVMSRHPDVVIAWLDRFVDSAKAESSFSKMGLPVVFVKLDTLADYPATFRFLGDLFGKKEKAEALAAYVEDAQAGVKRAVGDIPAAEKLRVYYAESPDGLATDCDKSFHAEPIVLAGGDNVYHCGQANHMGMEKIALEQIVAFRPEIILAQDRSFAGRVMTNPFWRNVPAAKDGKVFYIPHEPFNWLDRPPSYMRALGIQWLANLFYPNRFPLDLKAETKKFYSFFLGVEIDDADVDRILGKN</sequence>